<protein>
    <submittedName>
        <fullName evidence="2">HSP18 transcriptional regulator</fullName>
    </submittedName>
</protein>
<evidence type="ECO:0000313" key="3">
    <source>
        <dbReference type="Proteomes" id="UP000318578"/>
    </source>
</evidence>
<dbReference type="OrthoDB" id="3827740at2"/>
<dbReference type="AlphaFoldDB" id="A0A558ANV1"/>
<organism evidence="2 3">
    <name type="scientific">Amycolatopsis acidiphila</name>
    <dbReference type="NCBI Taxonomy" id="715473"/>
    <lineage>
        <taxon>Bacteria</taxon>
        <taxon>Bacillati</taxon>
        <taxon>Actinomycetota</taxon>
        <taxon>Actinomycetes</taxon>
        <taxon>Pseudonocardiales</taxon>
        <taxon>Pseudonocardiaceae</taxon>
        <taxon>Amycolatopsis</taxon>
    </lineage>
</organism>
<feature type="region of interest" description="Disordered" evidence="1">
    <location>
        <begin position="83"/>
        <end position="105"/>
    </location>
</feature>
<dbReference type="EMBL" id="VJZA01000001">
    <property type="protein sequence ID" value="TVT25931.1"/>
    <property type="molecule type" value="Genomic_DNA"/>
</dbReference>
<evidence type="ECO:0000256" key="1">
    <source>
        <dbReference type="SAM" id="MobiDB-lite"/>
    </source>
</evidence>
<dbReference type="Proteomes" id="UP000318578">
    <property type="component" value="Unassembled WGS sequence"/>
</dbReference>
<reference evidence="2 3" key="1">
    <citation type="submission" date="2019-07" db="EMBL/GenBank/DDBJ databases">
        <title>New species of Amycolatopsis and Streptomyces.</title>
        <authorList>
            <person name="Duangmal K."/>
            <person name="Teo W.F.A."/>
            <person name="Lipun K."/>
        </authorList>
    </citation>
    <scope>NUCLEOTIDE SEQUENCE [LARGE SCALE GENOMIC DNA]</scope>
    <source>
        <strain evidence="2 3">JCM 30562</strain>
    </source>
</reference>
<accession>A0A558ANV1</accession>
<keyword evidence="3" id="KW-1185">Reference proteome</keyword>
<comment type="caution">
    <text evidence="2">The sequence shown here is derived from an EMBL/GenBank/DDBJ whole genome shotgun (WGS) entry which is preliminary data.</text>
</comment>
<gene>
    <name evidence="2" type="ORF">FNH06_00390</name>
</gene>
<evidence type="ECO:0000313" key="2">
    <source>
        <dbReference type="EMBL" id="TVT25931.1"/>
    </source>
</evidence>
<proteinExistence type="predicted"/>
<sequence length="201" mass="21366">MDADPITTLGDIRAVVVAARKGGAEREQLLDALAALRAVRDELSAWEPELISAARSNGTSWAALAPALGVASRQAAERRYLRLRPSDTGEATGEARVDAQRDKRAGDRAVAEWARRNAGSLRKLAGQVSALEGLGAAAQDSADRVGDALGTDNPADLLSPLAASHPHLVEHHRGLADQLAGIAEHTDRLRRDAAVQRRTQR</sequence>
<name>A0A558ANV1_9PSEU</name>
<dbReference type="RefSeq" id="WP_144631808.1">
    <property type="nucleotide sequence ID" value="NZ_BNAX01000008.1"/>
</dbReference>